<dbReference type="AlphaFoldDB" id="A0A2V1AV13"/>
<name>A0A2V1AV13_9ASCO</name>
<dbReference type="GeneID" id="37009555"/>
<organism evidence="2 3">
    <name type="scientific">Candidozyma haemuli</name>
    <dbReference type="NCBI Taxonomy" id="45357"/>
    <lineage>
        <taxon>Eukaryota</taxon>
        <taxon>Fungi</taxon>
        <taxon>Dikarya</taxon>
        <taxon>Ascomycota</taxon>
        <taxon>Saccharomycotina</taxon>
        <taxon>Pichiomycetes</taxon>
        <taxon>Metschnikowiaceae</taxon>
        <taxon>Candidozyma</taxon>
    </lineage>
</organism>
<evidence type="ECO:0000313" key="2">
    <source>
        <dbReference type="EMBL" id="PVH20721.1"/>
    </source>
</evidence>
<keyword evidence="3" id="KW-1185">Reference proteome</keyword>
<dbReference type="VEuPathDB" id="FungiDB:CXQ85_004225"/>
<dbReference type="RefSeq" id="XP_025341661.1">
    <property type="nucleotide sequence ID" value="XM_025487853.1"/>
</dbReference>
<accession>A0A2V1AV13</accession>
<comment type="caution">
    <text evidence="2">The sequence shown here is derived from an EMBL/GenBank/DDBJ whole genome shotgun (WGS) entry which is preliminary data.</text>
</comment>
<feature type="compositionally biased region" description="Low complexity" evidence="1">
    <location>
        <begin position="33"/>
        <end position="48"/>
    </location>
</feature>
<dbReference type="OrthoDB" id="2148946at2759"/>
<gene>
    <name evidence="2" type="ORF">CXQ85_004225</name>
</gene>
<feature type="region of interest" description="Disordered" evidence="1">
    <location>
        <begin position="24"/>
        <end position="62"/>
    </location>
</feature>
<dbReference type="EMBL" id="PKFO01000004">
    <property type="protein sequence ID" value="PVH20721.1"/>
    <property type="molecule type" value="Genomic_DNA"/>
</dbReference>
<protein>
    <submittedName>
        <fullName evidence="2">Uncharacterized protein</fullName>
    </submittedName>
</protein>
<proteinExistence type="predicted"/>
<evidence type="ECO:0000313" key="3">
    <source>
        <dbReference type="Proteomes" id="UP000244309"/>
    </source>
</evidence>
<reference evidence="2 3" key="1">
    <citation type="submission" date="2017-12" db="EMBL/GenBank/DDBJ databases">
        <title>Genome Sequence of a Multidrug-Resistant Candida haemulonii Isolate from a Patient with Chronic Leg Ulcers in Israel.</title>
        <authorList>
            <person name="Chow N.A."/>
            <person name="Gade L."/>
            <person name="Batra D."/>
            <person name="Rowe L.A."/>
            <person name="Ben-Ami R."/>
            <person name="Loparev V.N."/>
            <person name="Litvintseva A.P."/>
        </authorList>
    </citation>
    <scope>NUCLEOTIDE SEQUENCE [LARGE SCALE GENOMIC DNA]</scope>
    <source>
        <strain evidence="2 3">B11899</strain>
    </source>
</reference>
<evidence type="ECO:0000256" key="1">
    <source>
        <dbReference type="SAM" id="MobiDB-lite"/>
    </source>
</evidence>
<sequence length="440" mass="49737">MDNSKSYYSNSLLSTYLKGSSEDLTRVGTESSAVQAPAIPEIAIVPPEDGSPESGKSNTVVSPRGSIYSESSSFNSLYSSVSNLSDDTDLESVKLKLGEFDTKPKGGKLRKLRHLFKSEKVEREEDEEDENVLFFRHACGFLKTSFYDYKTNETLKVSWSEACEVFLFGDKLSVILPSSGELLRFILEASFELGEVKFSNLNKFHTPEPFVPEQLLQDALPAIHDFNHVLDLYAESKANAQRPELYEKLIRDANRSDGLCVPLAIAMFGNWLLSYNKSDDVANNYDNVLILNYFRKAARLAMALRKLTPELEPAVESFPPQEQILLKRFLIKDTNNALALSLHSLGEYYQHIHDHNVAVTLWELNCHLTGDLESGNLAILGLTNGYGFGNKIKEHSHIGKRSKTNKFNTKRRIAHVYRILLKRPDFNEYGVSWATKEKYD</sequence>
<dbReference type="Proteomes" id="UP000244309">
    <property type="component" value="Unassembled WGS sequence"/>
</dbReference>